<evidence type="ECO:0000256" key="4">
    <source>
        <dbReference type="ARBA" id="ARBA00022490"/>
    </source>
</evidence>
<dbReference type="Proteomes" id="UP000199208">
    <property type="component" value="Unassembled WGS sequence"/>
</dbReference>
<keyword evidence="8 12" id="KW-0067">ATP-binding</keyword>
<accession>A0A1G5RTM7</accession>
<dbReference type="NCBIfam" id="TIGR00611">
    <property type="entry name" value="recf"/>
    <property type="match status" value="1"/>
</dbReference>
<dbReference type="GO" id="GO:0006260">
    <property type="term" value="P:DNA replication"/>
    <property type="evidence" value="ECO:0007669"/>
    <property type="project" value="UniProtKB-UniRule"/>
</dbReference>
<keyword evidence="9 12" id="KW-0238">DNA-binding</keyword>
<evidence type="ECO:0000256" key="13">
    <source>
        <dbReference type="RuleBase" id="RU000578"/>
    </source>
</evidence>
<dbReference type="SUPFAM" id="SSF52540">
    <property type="entry name" value="P-loop containing nucleoside triphosphate hydrolases"/>
    <property type="match status" value="1"/>
</dbReference>
<dbReference type="GO" id="GO:0000731">
    <property type="term" value="P:DNA synthesis involved in DNA repair"/>
    <property type="evidence" value="ECO:0007669"/>
    <property type="project" value="TreeGrafter"/>
</dbReference>
<dbReference type="PROSITE" id="PS00618">
    <property type="entry name" value="RECF_2"/>
    <property type="match status" value="1"/>
</dbReference>
<dbReference type="InterPro" id="IPR027417">
    <property type="entry name" value="P-loop_NTPase"/>
</dbReference>
<dbReference type="HAMAP" id="MF_00365">
    <property type="entry name" value="RecF"/>
    <property type="match status" value="1"/>
</dbReference>
<feature type="domain" description="RecF/RecN/SMC N-terminal" evidence="14">
    <location>
        <begin position="3"/>
        <end position="348"/>
    </location>
</feature>
<proteinExistence type="inferred from homology"/>
<dbReference type="InterPro" id="IPR018078">
    <property type="entry name" value="DNA-binding_RecF_CS"/>
</dbReference>
<dbReference type="PANTHER" id="PTHR32182:SF0">
    <property type="entry name" value="DNA REPLICATION AND REPAIR PROTEIN RECF"/>
    <property type="match status" value="1"/>
</dbReference>
<evidence type="ECO:0000256" key="1">
    <source>
        <dbReference type="ARBA" id="ARBA00004496"/>
    </source>
</evidence>
<dbReference type="GO" id="GO:0006302">
    <property type="term" value="P:double-strand break repair"/>
    <property type="evidence" value="ECO:0007669"/>
    <property type="project" value="TreeGrafter"/>
</dbReference>
<dbReference type="RefSeq" id="WP_092589176.1">
    <property type="nucleotide sequence ID" value="NZ_FMWL01000001.1"/>
</dbReference>
<evidence type="ECO:0000256" key="8">
    <source>
        <dbReference type="ARBA" id="ARBA00022840"/>
    </source>
</evidence>
<dbReference type="GO" id="GO:0003697">
    <property type="term" value="F:single-stranded DNA binding"/>
    <property type="evidence" value="ECO:0007669"/>
    <property type="project" value="UniProtKB-UniRule"/>
</dbReference>
<evidence type="ECO:0000259" key="14">
    <source>
        <dbReference type="Pfam" id="PF02463"/>
    </source>
</evidence>
<sequence length="373" mass="43481">MFVRKLKLENFRNYDGLELEFDRYLNLIIGDNGQGKTNLIEALFVGGFGRSFRTSREREMVQFNINTAYLGIQFHQHGIESQLEMRFLEDKKKSLKYNGSPIHRLSDWVGRLNIVAFTPEDLKLVKESPVERRRFIDREISQMSTKYLMSFVHYNRALDQRNALLRSKSTQSALYEIWEEKMAQYGAQVILKRLEFIKKLNSISQRIHYQMTNGKEKFGVEYLSFISNENEPDYDTIVTAIINKMENYREKDIERGFTWFGPHRDDLKLTIDGHDARVYGSQGQQRTAALSLKLSEIEIIHEETGEYPILILDDVMSELDQHRQNLLIKAFENVQTFITTTELSTIKNDHLARGKILKVIDGTVIEYDTAGGN</sequence>
<dbReference type="OrthoDB" id="9803889at2"/>
<comment type="function">
    <text evidence="12 13">The RecF protein is involved in DNA metabolism; it is required for DNA replication and normal SOS inducibility. RecF binds preferentially to single-stranded, linear DNA. It also seems to bind ATP.</text>
</comment>
<dbReference type="AlphaFoldDB" id="A0A1G5RTM7"/>
<dbReference type="Gene3D" id="1.20.1050.90">
    <property type="entry name" value="RecF/RecN/SMC, N-terminal domain"/>
    <property type="match status" value="1"/>
</dbReference>
<name>A0A1G5RTM7_9FIRM</name>
<keyword evidence="11 12" id="KW-0742">SOS response</keyword>
<evidence type="ECO:0000256" key="9">
    <source>
        <dbReference type="ARBA" id="ARBA00023125"/>
    </source>
</evidence>
<comment type="subcellular location">
    <subcellularLocation>
        <location evidence="1 12 13">Cytoplasm</location>
    </subcellularLocation>
</comment>
<evidence type="ECO:0000256" key="11">
    <source>
        <dbReference type="ARBA" id="ARBA00023236"/>
    </source>
</evidence>
<keyword evidence="16" id="KW-1185">Reference proteome</keyword>
<dbReference type="GO" id="GO:0009432">
    <property type="term" value="P:SOS response"/>
    <property type="evidence" value="ECO:0007669"/>
    <property type="project" value="UniProtKB-UniRule"/>
</dbReference>
<organism evidence="15 16">
    <name type="scientific">Acidaminobacter hydrogenoformans DSM 2784</name>
    <dbReference type="NCBI Taxonomy" id="1120920"/>
    <lineage>
        <taxon>Bacteria</taxon>
        <taxon>Bacillati</taxon>
        <taxon>Bacillota</taxon>
        <taxon>Clostridia</taxon>
        <taxon>Peptostreptococcales</taxon>
        <taxon>Acidaminobacteraceae</taxon>
        <taxon>Acidaminobacter</taxon>
    </lineage>
</organism>
<dbReference type="Pfam" id="PF02463">
    <property type="entry name" value="SMC_N"/>
    <property type="match status" value="1"/>
</dbReference>
<evidence type="ECO:0000256" key="10">
    <source>
        <dbReference type="ARBA" id="ARBA00023204"/>
    </source>
</evidence>
<evidence type="ECO:0000313" key="16">
    <source>
        <dbReference type="Proteomes" id="UP000199208"/>
    </source>
</evidence>
<keyword evidence="7 12" id="KW-0227">DNA damage</keyword>
<evidence type="ECO:0000313" key="15">
    <source>
        <dbReference type="EMBL" id="SCZ76669.1"/>
    </source>
</evidence>
<dbReference type="GO" id="GO:0005524">
    <property type="term" value="F:ATP binding"/>
    <property type="evidence" value="ECO:0007669"/>
    <property type="project" value="UniProtKB-UniRule"/>
</dbReference>
<dbReference type="PROSITE" id="PS00617">
    <property type="entry name" value="RECF_1"/>
    <property type="match status" value="1"/>
</dbReference>
<keyword evidence="6 12" id="KW-0547">Nucleotide-binding</keyword>
<evidence type="ECO:0000256" key="12">
    <source>
        <dbReference type="HAMAP-Rule" id="MF_00365"/>
    </source>
</evidence>
<evidence type="ECO:0000256" key="3">
    <source>
        <dbReference type="ARBA" id="ARBA00020170"/>
    </source>
</evidence>
<evidence type="ECO:0000256" key="6">
    <source>
        <dbReference type="ARBA" id="ARBA00022741"/>
    </source>
</evidence>
<dbReference type="InterPro" id="IPR001238">
    <property type="entry name" value="DNA-binding_RecF"/>
</dbReference>
<reference evidence="15 16" key="1">
    <citation type="submission" date="2016-10" db="EMBL/GenBank/DDBJ databases">
        <authorList>
            <person name="de Groot N.N."/>
        </authorList>
    </citation>
    <scope>NUCLEOTIDE SEQUENCE [LARGE SCALE GENOMIC DNA]</scope>
    <source>
        <strain evidence="15 16">DSM 2784</strain>
    </source>
</reference>
<dbReference type="InterPro" id="IPR003395">
    <property type="entry name" value="RecF/RecN/SMC_N"/>
</dbReference>
<dbReference type="STRING" id="1120920.SAMN03080599_00375"/>
<feature type="binding site" evidence="12">
    <location>
        <begin position="30"/>
        <end position="37"/>
    </location>
    <ligand>
        <name>ATP</name>
        <dbReference type="ChEBI" id="CHEBI:30616"/>
    </ligand>
</feature>
<keyword evidence="10 12" id="KW-0234">DNA repair</keyword>
<dbReference type="GO" id="GO:0005737">
    <property type="term" value="C:cytoplasm"/>
    <property type="evidence" value="ECO:0007669"/>
    <property type="project" value="UniProtKB-SubCell"/>
</dbReference>
<protein>
    <recommendedName>
        <fullName evidence="3 12">DNA replication and repair protein RecF</fullName>
    </recommendedName>
</protein>
<evidence type="ECO:0000256" key="2">
    <source>
        <dbReference type="ARBA" id="ARBA00008016"/>
    </source>
</evidence>
<evidence type="ECO:0000256" key="5">
    <source>
        <dbReference type="ARBA" id="ARBA00022705"/>
    </source>
</evidence>
<dbReference type="CDD" id="cd03242">
    <property type="entry name" value="ABC_RecF"/>
    <property type="match status" value="1"/>
</dbReference>
<dbReference type="Gene3D" id="3.40.50.300">
    <property type="entry name" value="P-loop containing nucleotide triphosphate hydrolases"/>
    <property type="match status" value="1"/>
</dbReference>
<dbReference type="InterPro" id="IPR042174">
    <property type="entry name" value="RecF_2"/>
</dbReference>
<dbReference type="EMBL" id="FMWL01000001">
    <property type="protein sequence ID" value="SCZ76669.1"/>
    <property type="molecule type" value="Genomic_DNA"/>
</dbReference>
<evidence type="ECO:0000256" key="7">
    <source>
        <dbReference type="ARBA" id="ARBA00022763"/>
    </source>
</evidence>
<dbReference type="PANTHER" id="PTHR32182">
    <property type="entry name" value="DNA REPLICATION AND REPAIR PROTEIN RECF"/>
    <property type="match status" value="1"/>
</dbReference>
<gene>
    <name evidence="12" type="primary">recF</name>
    <name evidence="15" type="ORF">SAMN03080599_00375</name>
</gene>
<comment type="similarity">
    <text evidence="2 12 13">Belongs to the RecF family.</text>
</comment>
<keyword evidence="5 12" id="KW-0235">DNA replication</keyword>
<keyword evidence="4 12" id="KW-0963">Cytoplasm</keyword>